<gene>
    <name evidence="1" type="ORF">OIT44_04035</name>
</gene>
<dbReference type="Proteomes" id="UP001526225">
    <property type="component" value="Unassembled WGS sequence"/>
</dbReference>
<sequence>MLKQFVVAIVRNYPNFTINEVYKTDVSMLMMLLDDKKKDEEKQPTKRVDFTQMTSAQVENM</sequence>
<accession>A0ABT3E4T2</accession>
<evidence type="ECO:0000313" key="2">
    <source>
        <dbReference type="Proteomes" id="UP001526225"/>
    </source>
</evidence>
<organism evidence="1 2">
    <name type="scientific">Weissella ceti</name>
    <dbReference type="NCBI Taxonomy" id="759620"/>
    <lineage>
        <taxon>Bacteria</taxon>
        <taxon>Bacillati</taxon>
        <taxon>Bacillota</taxon>
        <taxon>Bacilli</taxon>
        <taxon>Lactobacillales</taxon>
        <taxon>Lactobacillaceae</taxon>
        <taxon>Weissella</taxon>
    </lineage>
</organism>
<proteinExistence type="predicted"/>
<evidence type="ECO:0000313" key="1">
    <source>
        <dbReference type="EMBL" id="MCW0953244.1"/>
    </source>
</evidence>
<name>A0ABT3E4T2_9LACO</name>
<comment type="caution">
    <text evidence="1">The sequence shown here is derived from an EMBL/GenBank/DDBJ whole genome shotgun (WGS) entry which is preliminary data.</text>
</comment>
<keyword evidence="2" id="KW-1185">Reference proteome</keyword>
<dbReference type="RefSeq" id="WP_213409664.1">
    <property type="nucleotide sequence ID" value="NZ_CP074441.1"/>
</dbReference>
<protein>
    <submittedName>
        <fullName evidence="1">Uncharacterized protein</fullName>
    </submittedName>
</protein>
<dbReference type="EMBL" id="JAOZFE010000003">
    <property type="protein sequence ID" value="MCW0953244.1"/>
    <property type="molecule type" value="Genomic_DNA"/>
</dbReference>
<reference evidence="1 2" key="1">
    <citation type="submission" date="2022-10" db="EMBL/GenBank/DDBJ databases">
        <title>Weissella fermenti sp. nov., isolated from fermented cabbage.</title>
        <authorList>
            <person name="Lee J.K."/>
            <person name="Baek J.H."/>
            <person name="Choi D.G."/>
            <person name="Kim J.M."/>
            <person name="Jeon C.O."/>
        </authorList>
    </citation>
    <scope>NUCLEOTIDE SEQUENCE [LARGE SCALE GENOMIC DNA]</scope>
    <source>
        <strain evidence="1 2">KACC 18534</strain>
    </source>
</reference>